<keyword evidence="12" id="KW-1185">Reference proteome</keyword>
<feature type="transmembrane region" description="Helical" evidence="9">
    <location>
        <begin position="752"/>
        <end position="770"/>
    </location>
</feature>
<feature type="transmembrane region" description="Helical" evidence="9">
    <location>
        <begin position="685"/>
        <end position="709"/>
    </location>
</feature>
<keyword evidence="6 9" id="KW-1133">Transmembrane helix</keyword>
<organism evidence="11 12">
    <name type="scientific">Porphyridium purpureum</name>
    <name type="common">Red alga</name>
    <name type="synonym">Porphyridium cruentum</name>
    <dbReference type="NCBI Taxonomy" id="35688"/>
    <lineage>
        <taxon>Eukaryota</taxon>
        <taxon>Rhodophyta</taxon>
        <taxon>Bangiophyceae</taxon>
        <taxon>Porphyridiales</taxon>
        <taxon>Porphyridiaceae</taxon>
        <taxon>Porphyridium</taxon>
    </lineage>
</organism>
<dbReference type="PIRSF" id="PIRSF001293">
    <property type="entry name" value="ATP6V0A1"/>
    <property type="match status" value="1"/>
</dbReference>
<evidence type="ECO:0000256" key="2">
    <source>
        <dbReference type="ARBA" id="ARBA00009904"/>
    </source>
</evidence>
<dbReference type="EMBL" id="VRMN01000003">
    <property type="protein sequence ID" value="KAA8495884.1"/>
    <property type="molecule type" value="Genomic_DNA"/>
</dbReference>
<feature type="transmembrane region" description="Helical" evidence="9">
    <location>
        <begin position="656"/>
        <end position="673"/>
    </location>
</feature>
<dbReference type="OrthoDB" id="10264220at2759"/>
<dbReference type="Pfam" id="PF01496">
    <property type="entry name" value="V_ATPase_I"/>
    <property type="match status" value="1"/>
</dbReference>
<feature type="compositionally biased region" description="Basic and acidic residues" evidence="10">
    <location>
        <begin position="802"/>
        <end position="830"/>
    </location>
</feature>
<dbReference type="InterPro" id="IPR026028">
    <property type="entry name" value="V-type_ATPase_116kDa_su_euka"/>
</dbReference>
<dbReference type="AlphaFoldDB" id="A0A5J4YYU2"/>
<evidence type="ECO:0000256" key="9">
    <source>
        <dbReference type="RuleBase" id="RU361189"/>
    </source>
</evidence>
<sequence>MYLNKFTGAVGTVVQYSAQVQWSCVGLFRHMGFGVRHKRKDRARGTRDSMLWLVVVYWAWVKYGKMFRSQEMTRVRVYMERSCARETMFELAAMGEFEPRDLNDQLSLFQREYAADVRRCDEVLRKIRFVEGHLTEIVQPLDKNGQIAHAAFSAVPQEASDIRTSRDTAAISLDMVEKQFSEWESALISLNANDLALKQSMGRVVEFRTVLETVLDLFLQESRNAVAYEARRHVREAQPRGKLRATVANMLDPLMHPEPVLEAHESLQKGASVETFAPAFRLQGGGSLVSFVAGMVEADKRLAFERILFRTSRGNILTRFAPQLSELVDPSTGMPVQKVGFVVFCAGTQVKEKVYRICKSMGATAYNVPDDSDGQREALAKCAADIQDMEQVLERSGSQRQDLLLEVAACVSSWKHKVCAEKAVFHAMNFLNSDTSGVMYILEGWCPTRALDAVQTALVAGKKAANAQVSSVLEECGRGHESPPTYFVLNKFTSVFHSIVESYGVAEYQEVNPAPFLVITFPFLFAVMFGDIGHGVIMALFALFLIVWERRLLSRGAENLGEMLGTVFNGRYIIFLMGLFSIFTGFIYNELFAAPLDLFGTRWQYTGASDMACGIDNCANPAAVLPPLDPYPFGFDPVWKASQTGLLFFNSYKMKLSIVFGVSQMMLGLFLSAENARFFRRPLDFFFEFVPQVIFLCSIFGYLVVLIFLKWSIDWNAPGAMPAPDLKAILISMIMSPGNLSPDLVMFRGQGFVQNVLLLLALISVPWMLLPKPLILRSQHSKTRGYSALSVSSQQDDASSMAHDRDVEDNAEKGTPHDVADKGDQQPDAHDADVHVADHDVFDFGEVMVHQMIHTIEFVLGAISNTASYLRLWALSLAHSELSDVFLEKLLLASWETGKVLLIIIGCIMWLGATIGVLMLMESLSAFLHALRLHWVEFQNKFYNLHGNGRKFVPLVLDTPENELQ</sequence>
<feature type="transmembrane region" description="Helical" evidence="9">
    <location>
        <begin position="569"/>
        <end position="588"/>
    </location>
</feature>
<reference evidence="12" key="1">
    <citation type="journal article" date="2019" name="Nat. Commun.">
        <title>Expansion of phycobilisome linker gene families in mesophilic red algae.</title>
        <authorList>
            <person name="Lee J."/>
            <person name="Kim D."/>
            <person name="Bhattacharya D."/>
            <person name="Yoon H.S."/>
        </authorList>
    </citation>
    <scope>NUCLEOTIDE SEQUENCE [LARGE SCALE GENOMIC DNA]</scope>
    <source>
        <strain evidence="12">CCMP 1328</strain>
    </source>
</reference>
<keyword evidence="8 9" id="KW-0472">Membrane</keyword>
<feature type="transmembrane region" description="Helical" evidence="9">
    <location>
        <begin position="523"/>
        <end position="548"/>
    </location>
</feature>
<dbReference type="InterPro" id="IPR002490">
    <property type="entry name" value="V-ATPase_116kDa_su"/>
</dbReference>
<feature type="transmembrane region" description="Helical" evidence="9">
    <location>
        <begin position="900"/>
        <end position="921"/>
    </location>
</feature>
<name>A0A5J4YYU2_PORPP</name>
<evidence type="ECO:0000256" key="4">
    <source>
        <dbReference type="ARBA" id="ARBA00022692"/>
    </source>
</evidence>
<keyword evidence="5 9" id="KW-0375">Hydrogen ion transport</keyword>
<keyword evidence="3 9" id="KW-0813">Transport</keyword>
<evidence type="ECO:0000256" key="6">
    <source>
        <dbReference type="ARBA" id="ARBA00022989"/>
    </source>
</evidence>
<comment type="caution">
    <text evidence="11">The sequence shown here is derived from an EMBL/GenBank/DDBJ whole genome shotgun (WGS) entry which is preliminary data.</text>
</comment>
<dbReference type="GO" id="GO:0007035">
    <property type="term" value="P:vacuolar acidification"/>
    <property type="evidence" value="ECO:0007669"/>
    <property type="project" value="TreeGrafter"/>
</dbReference>
<evidence type="ECO:0000313" key="11">
    <source>
        <dbReference type="EMBL" id="KAA8495884.1"/>
    </source>
</evidence>
<evidence type="ECO:0000256" key="8">
    <source>
        <dbReference type="ARBA" id="ARBA00023136"/>
    </source>
</evidence>
<dbReference type="PANTHER" id="PTHR11629:SF63">
    <property type="entry name" value="V-TYPE PROTON ATPASE SUBUNIT A"/>
    <property type="match status" value="1"/>
</dbReference>
<gene>
    <name evidence="11" type="ORF">FVE85_2039</name>
</gene>
<comment type="subcellular location">
    <subcellularLocation>
        <location evidence="1">Membrane</location>
        <topology evidence="1">Multi-pass membrane protein</topology>
    </subcellularLocation>
</comment>
<dbReference type="GO" id="GO:0046961">
    <property type="term" value="F:proton-transporting ATPase activity, rotational mechanism"/>
    <property type="evidence" value="ECO:0007669"/>
    <property type="project" value="InterPro"/>
</dbReference>
<evidence type="ECO:0000256" key="5">
    <source>
        <dbReference type="ARBA" id="ARBA00022781"/>
    </source>
</evidence>
<keyword evidence="4 9" id="KW-0812">Transmembrane</keyword>
<dbReference type="GO" id="GO:0051117">
    <property type="term" value="F:ATPase binding"/>
    <property type="evidence" value="ECO:0007669"/>
    <property type="project" value="TreeGrafter"/>
</dbReference>
<evidence type="ECO:0000256" key="7">
    <source>
        <dbReference type="ARBA" id="ARBA00023065"/>
    </source>
</evidence>
<evidence type="ECO:0000313" key="12">
    <source>
        <dbReference type="Proteomes" id="UP000324585"/>
    </source>
</evidence>
<dbReference type="PANTHER" id="PTHR11629">
    <property type="entry name" value="VACUOLAR PROTON ATPASES"/>
    <property type="match status" value="1"/>
</dbReference>
<evidence type="ECO:0000256" key="1">
    <source>
        <dbReference type="ARBA" id="ARBA00004141"/>
    </source>
</evidence>
<dbReference type="Proteomes" id="UP000324585">
    <property type="component" value="Unassembled WGS sequence"/>
</dbReference>
<keyword evidence="7 9" id="KW-0406">Ion transport</keyword>
<protein>
    <recommendedName>
        <fullName evidence="9">V-type proton ATPase subunit a</fullName>
    </recommendedName>
</protein>
<evidence type="ECO:0000256" key="10">
    <source>
        <dbReference type="SAM" id="MobiDB-lite"/>
    </source>
</evidence>
<evidence type="ECO:0000256" key="3">
    <source>
        <dbReference type="ARBA" id="ARBA00022448"/>
    </source>
</evidence>
<comment type="similarity">
    <text evidence="2 9">Belongs to the V-ATPase 116 kDa subunit family.</text>
</comment>
<proteinExistence type="inferred from homology"/>
<dbReference type="GO" id="GO:0000220">
    <property type="term" value="C:vacuolar proton-transporting V-type ATPase, V0 domain"/>
    <property type="evidence" value="ECO:0007669"/>
    <property type="project" value="InterPro"/>
</dbReference>
<dbReference type="OMA" id="HYVIHTI"/>
<accession>A0A5J4YYU2</accession>
<comment type="function">
    <text evidence="9">Essential component of the vacuolar proton pump (V-ATPase), a multimeric enzyme that catalyzes the translocation of protons across the membranes. Required for assembly and activity of the V-ATPase.</text>
</comment>
<feature type="region of interest" description="Disordered" evidence="10">
    <location>
        <begin position="792"/>
        <end position="830"/>
    </location>
</feature>